<dbReference type="InterPro" id="IPR023214">
    <property type="entry name" value="HAD_sf"/>
</dbReference>
<dbReference type="SUPFAM" id="SSF56784">
    <property type="entry name" value="HAD-like"/>
    <property type="match status" value="1"/>
</dbReference>
<sequence>MSNVHPYTIFATMLHKSTAKDILIMSYDLSKRLVIGLASSALFDLSESDNIFRTEGAETYRQYQREKQNHPLKKGVAFPFIKKLLSINEINPNDPPIEVILLSRNDPDTGLRVMNSIEAYGLDITRALFLQGGDPHRYIKTLSIDLFLSANEVDVRQAITAGYPAGHVLASHFEDGCLSDSELRIALDFDGVLIDDSSEKIYADQGIRSFQEYELKHSNKTHNSGPLTGFLKKLSEIQIQEKNFSVTNRQYKPKLRIAIITARNAPSHKRVINTMRSWGITVNEAFFLGGIEKRKILEVLKPHIFFDDQKIHLDSATEILPSVHIPFGIRNKHNL</sequence>
<organism evidence="1 2">
    <name type="scientific">Neisseria cinerea ATCC 14685</name>
    <dbReference type="NCBI Taxonomy" id="546262"/>
    <lineage>
        <taxon>Bacteria</taxon>
        <taxon>Pseudomonadati</taxon>
        <taxon>Pseudomonadota</taxon>
        <taxon>Betaproteobacteria</taxon>
        <taxon>Neisseriales</taxon>
        <taxon>Neisseriaceae</taxon>
        <taxon>Neisseria</taxon>
    </lineage>
</organism>
<dbReference type="Gene3D" id="3.40.50.1000">
    <property type="entry name" value="HAD superfamily/HAD-like"/>
    <property type="match status" value="1"/>
</dbReference>
<gene>
    <name evidence="1" type="ORF">NEICINOT_05076</name>
</gene>
<evidence type="ECO:0000313" key="1">
    <source>
        <dbReference type="EMBL" id="EEZ70830.1"/>
    </source>
</evidence>
<dbReference type="STRING" id="546262.NEICINOT_05076"/>
<accession>D0W5V6</accession>
<dbReference type="InterPro" id="IPR010394">
    <property type="entry name" value="5-nucleotidase"/>
</dbReference>
<dbReference type="PANTHER" id="PTHR31367:SF5">
    <property type="entry name" value="CYTOSOLIC 5'-NUCLEOTIDASE 1A"/>
    <property type="match status" value="1"/>
</dbReference>
<evidence type="ECO:0000313" key="2">
    <source>
        <dbReference type="Proteomes" id="UP000003294"/>
    </source>
</evidence>
<proteinExistence type="predicted"/>
<dbReference type="Pfam" id="PF06189">
    <property type="entry name" value="5-nucleotidase"/>
    <property type="match status" value="1"/>
</dbReference>
<dbReference type="AlphaFoldDB" id="D0W5V6"/>
<dbReference type="Proteomes" id="UP000003294">
    <property type="component" value="Unassembled WGS sequence"/>
</dbReference>
<dbReference type="eggNOG" id="ENOG502Z7TB">
    <property type="taxonomic scope" value="Bacteria"/>
</dbReference>
<dbReference type="InterPro" id="IPR036412">
    <property type="entry name" value="HAD-like_sf"/>
</dbReference>
<dbReference type="PANTHER" id="PTHR31367">
    <property type="entry name" value="CYTOSOLIC 5'-NUCLEOTIDASE 1 FAMILY MEMBER"/>
    <property type="match status" value="1"/>
</dbReference>
<dbReference type="GO" id="GO:0009117">
    <property type="term" value="P:nucleotide metabolic process"/>
    <property type="evidence" value="ECO:0007669"/>
    <property type="project" value="InterPro"/>
</dbReference>
<dbReference type="GO" id="GO:0000287">
    <property type="term" value="F:magnesium ion binding"/>
    <property type="evidence" value="ECO:0007669"/>
    <property type="project" value="InterPro"/>
</dbReference>
<reference evidence="1 2" key="1">
    <citation type="submission" date="2009-10" db="EMBL/GenBank/DDBJ databases">
        <authorList>
            <person name="Weinstock G."/>
            <person name="Sodergren E."/>
            <person name="Clifton S."/>
            <person name="Fulton L."/>
            <person name="Fulton B."/>
            <person name="Courtney L."/>
            <person name="Fronick C."/>
            <person name="Harrison M."/>
            <person name="Strong C."/>
            <person name="Farmer C."/>
            <person name="Delahaunty K."/>
            <person name="Markovic C."/>
            <person name="Hall O."/>
            <person name="Minx P."/>
            <person name="Tomlinson C."/>
            <person name="Mitreva M."/>
            <person name="Nelson J."/>
            <person name="Hou S."/>
            <person name="Wollam A."/>
            <person name="Pepin K.H."/>
            <person name="Johnson M."/>
            <person name="Bhonagiri V."/>
            <person name="Nash W.E."/>
            <person name="Warren W."/>
            <person name="Chinwalla A."/>
            <person name="Mardis E.R."/>
            <person name="Wilson R.K."/>
        </authorList>
    </citation>
    <scope>NUCLEOTIDE SEQUENCE [LARGE SCALE GENOMIC DNA]</scope>
    <source>
        <strain evidence="1 2">ATCC 14685</strain>
    </source>
</reference>
<dbReference type="GO" id="GO:0005737">
    <property type="term" value="C:cytoplasm"/>
    <property type="evidence" value="ECO:0007669"/>
    <property type="project" value="InterPro"/>
</dbReference>
<dbReference type="EMBL" id="ACDY02000018">
    <property type="protein sequence ID" value="EEZ70830.1"/>
    <property type="molecule type" value="Genomic_DNA"/>
</dbReference>
<protein>
    <submittedName>
        <fullName evidence="1">5'-nucleotidase</fullName>
    </submittedName>
</protein>
<name>D0W5V6_NEICI</name>
<dbReference type="GO" id="GO:0000166">
    <property type="term" value="F:nucleotide binding"/>
    <property type="evidence" value="ECO:0007669"/>
    <property type="project" value="InterPro"/>
</dbReference>
<comment type="caution">
    <text evidence="1">The sequence shown here is derived from an EMBL/GenBank/DDBJ whole genome shotgun (WGS) entry which is preliminary data.</text>
</comment>
<dbReference type="GO" id="GO:0008253">
    <property type="term" value="F:5'-nucleotidase activity"/>
    <property type="evidence" value="ECO:0007669"/>
    <property type="project" value="InterPro"/>
</dbReference>